<dbReference type="Gene3D" id="3.40.50.300">
    <property type="entry name" value="P-loop containing nucleotide triphosphate hydrolases"/>
    <property type="match status" value="1"/>
</dbReference>
<protein>
    <submittedName>
        <fullName evidence="7">ABC transporter ATP-binding protein</fullName>
    </submittedName>
</protein>
<dbReference type="Proteomes" id="UP000036449">
    <property type="component" value="Unassembled WGS sequence"/>
</dbReference>
<dbReference type="InterPro" id="IPR027417">
    <property type="entry name" value="P-loop_NTPase"/>
</dbReference>
<dbReference type="AlphaFoldDB" id="A0A0J6S7E1"/>
<name>A0A0J6S7E1_9HYPH</name>
<evidence type="ECO:0000259" key="6">
    <source>
        <dbReference type="PROSITE" id="PS50893"/>
    </source>
</evidence>
<feature type="domain" description="ABC transporter" evidence="6">
    <location>
        <begin position="10"/>
        <end position="244"/>
    </location>
</feature>
<evidence type="ECO:0000256" key="1">
    <source>
        <dbReference type="ARBA" id="ARBA00005417"/>
    </source>
</evidence>
<dbReference type="GO" id="GO:0016887">
    <property type="term" value="F:ATP hydrolysis activity"/>
    <property type="evidence" value="ECO:0007669"/>
    <property type="project" value="InterPro"/>
</dbReference>
<dbReference type="InterPro" id="IPR003439">
    <property type="entry name" value="ABC_transporter-like_ATP-bd"/>
</dbReference>
<evidence type="ECO:0000256" key="5">
    <source>
        <dbReference type="ARBA" id="ARBA00022970"/>
    </source>
</evidence>
<evidence type="ECO:0000256" key="2">
    <source>
        <dbReference type="ARBA" id="ARBA00022448"/>
    </source>
</evidence>
<dbReference type="EMBL" id="LABZ01000255">
    <property type="protein sequence ID" value="KMO31140.1"/>
    <property type="molecule type" value="Genomic_DNA"/>
</dbReference>
<reference evidence="7 8" key="1">
    <citation type="submission" date="2015-03" db="EMBL/GenBank/DDBJ databases">
        <title>Genome sequencing of Methylobacterium tarhaniae DSM 25844.</title>
        <authorList>
            <person name="Chaudhry V."/>
            <person name="Patil P.B."/>
        </authorList>
    </citation>
    <scope>NUCLEOTIDE SEQUENCE [LARGE SCALE GENOMIC DNA]</scope>
    <source>
        <strain evidence="7 8">DSM 25844</strain>
    </source>
</reference>
<dbReference type="RefSeq" id="WP_048454117.1">
    <property type="nucleotide sequence ID" value="NZ_LABZ01000255.1"/>
</dbReference>
<evidence type="ECO:0000256" key="3">
    <source>
        <dbReference type="ARBA" id="ARBA00022741"/>
    </source>
</evidence>
<dbReference type="PROSITE" id="PS50893">
    <property type="entry name" value="ABC_TRANSPORTER_2"/>
    <property type="match status" value="1"/>
</dbReference>
<organism evidence="7 8">
    <name type="scientific">Methylobacterium tarhaniae</name>
    <dbReference type="NCBI Taxonomy" id="1187852"/>
    <lineage>
        <taxon>Bacteria</taxon>
        <taxon>Pseudomonadati</taxon>
        <taxon>Pseudomonadota</taxon>
        <taxon>Alphaproteobacteria</taxon>
        <taxon>Hyphomicrobiales</taxon>
        <taxon>Methylobacteriaceae</taxon>
        <taxon>Methylobacterium</taxon>
    </lineage>
</organism>
<evidence type="ECO:0000256" key="4">
    <source>
        <dbReference type="ARBA" id="ARBA00022840"/>
    </source>
</evidence>
<dbReference type="Pfam" id="PF00005">
    <property type="entry name" value="ABC_tran"/>
    <property type="match status" value="1"/>
</dbReference>
<dbReference type="GO" id="GO:0005524">
    <property type="term" value="F:ATP binding"/>
    <property type="evidence" value="ECO:0007669"/>
    <property type="project" value="UniProtKB-KW"/>
</dbReference>
<keyword evidence="4 7" id="KW-0067">ATP-binding</keyword>
<dbReference type="PROSITE" id="PS00211">
    <property type="entry name" value="ABC_TRANSPORTER_1"/>
    <property type="match status" value="1"/>
</dbReference>
<dbReference type="CDD" id="cd03224">
    <property type="entry name" value="ABC_TM1139_LivF_branched"/>
    <property type="match status" value="1"/>
</dbReference>
<dbReference type="InterPro" id="IPR052156">
    <property type="entry name" value="BCAA_Transport_ATP-bd_LivF"/>
</dbReference>
<dbReference type="PANTHER" id="PTHR43820">
    <property type="entry name" value="HIGH-AFFINITY BRANCHED-CHAIN AMINO ACID TRANSPORT ATP-BINDING PROTEIN LIVF"/>
    <property type="match status" value="1"/>
</dbReference>
<dbReference type="GO" id="GO:0015807">
    <property type="term" value="P:L-amino acid transport"/>
    <property type="evidence" value="ECO:0007669"/>
    <property type="project" value="TreeGrafter"/>
</dbReference>
<dbReference type="GO" id="GO:0015658">
    <property type="term" value="F:branched-chain amino acid transmembrane transporter activity"/>
    <property type="evidence" value="ECO:0007669"/>
    <property type="project" value="TreeGrafter"/>
</dbReference>
<comment type="caution">
    <text evidence="7">The sequence shown here is derived from an EMBL/GenBank/DDBJ whole genome shotgun (WGS) entry which is preliminary data.</text>
</comment>
<dbReference type="SMART" id="SM00382">
    <property type="entry name" value="AAA"/>
    <property type="match status" value="1"/>
</dbReference>
<dbReference type="OrthoDB" id="9806149at2"/>
<dbReference type="SUPFAM" id="SSF52540">
    <property type="entry name" value="P-loop containing nucleoside triphosphate hydrolases"/>
    <property type="match status" value="1"/>
</dbReference>
<dbReference type="InterPro" id="IPR017871">
    <property type="entry name" value="ABC_transporter-like_CS"/>
</dbReference>
<keyword evidence="3" id="KW-0547">Nucleotide-binding</keyword>
<dbReference type="PATRIC" id="fig|1187852.3.peg.3714"/>
<dbReference type="PANTHER" id="PTHR43820:SF4">
    <property type="entry name" value="HIGH-AFFINITY BRANCHED-CHAIN AMINO ACID TRANSPORT ATP-BINDING PROTEIN LIVF"/>
    <property type="match status" value="1"/>
</dbReference>
<keyword evidence="8" id="KW-1185">Reference proteome</keyword>
<sequence>MTEPASPELLAVEGLRLGYGRADVVHGIGLSVRRGSIVSLIGSNGAGKTTILRSLSGLMKPRAGRVLFGDESPVDIAGEAAHRIARRGIVQVPEGRQVFANMTVAENLRLGAYHVPGPEAARRQAAVEARFPRLAERLRQQAGYLSGGEQQMLAMGRALMAEPVLLLLDEPSMGLAPLIVDEIFSIIASLRAEGRTILLVEQNASAALAIADYAYVLETGRIRLQGHAAEIARNPEVTAAYLGV</sequence>
<gene>
    <name evidence="7" type="ORF">VQ03_27630</name>
</gene>
<comment type="similarity">
    <text evidence="1">Belongs to the ABC transporter superfamily.</text>
</comment>
<keyword evidence="2" id="KW-0813">Transport</keyword>
<keyword evidence="5" id="KW-0029">Amino-acid transport</keyword>
<dbReference type="InterPro" id="IPR003593">
    <property type="entry name" value="AAA+_ATPase"/>
</dbReference>
<accession>A0A0J6S7E1</accession>
<proteinExistence type="inferred from homology"/>
<evidence type="ECO:0000313" key="7">
    <source>
        <dbReference type="EMBL" id="KMO31140.1"/>
    </source>
</evidence>
<evidence type="ECO:0000313" key="8">
    <source>
        <dbReference type="Proteomes" id="UP000036449"/>
    </source>
</evidence>